<organism evidence="3 4">
    <name type="scientific">Decorospora gaudefroyi</name>
    <dbReference type="NCBI Taxonomy" id="184978"/>
    <lineage>
        <taxon>Eukaryota</taxon>
        <taxon>Fungi</taxon>
        <taxon>Dikarya</taxon>
        <taxon>Ascomycota</taxon>
        <taxon>Pezizomycotina</taxon>
        <taxon>Dothideomycetes</taxon>
        <taxon>Pleosporomycetidae</taxon>
        <taxon>Pleosporales</taxon>
        <taxon>Pleosporineae</taxon>
        <taxon>Pleosporaceae</taxon>
        <taxon>Decorospora</taxon>
    </lineage>
</organism>
<evidence type="ECO:0000256" key="1">
    <source>
        <dbReference type="SAM" id="Phobius"/>
    </source>
</evidence>
<evidence type="ECO:0000313" key="4">
    <source>
        <dbReference type="Proteomes" id="UP000800040"/>
    </source>
</evidence>
<gene>
    <name evidence="3" type="ORF">BDW02DRAFT_151977</name>
</gene>
<dbReference type="Proteomes" id="UP000800040">
    <property type="component" value="Unassembled WGS sequence"/>
</dbReference>
<keyword evidence="4" id="KW-1185">Reference proteome</keyword>
<accession>A0A6A5KTC1</accession>
<evidence type="ECO:0008006" key="5">
    <source>
        <dbReference type="Google" id="ProtNLM"/>
    </source>
</evidence>
<name>A0A6A5KTC1_9PLEO</name>
<evidence type="ECO:0000313" key="3">
    <source>
        <dbReference type="EMBL" id="KAF1839430.1"/>
    </source>
</evidence>
<proteinExistence type="predicted"/>
<keyword evidence="1" id="KW-0812">Transmembrane</keyword>
<keyword evidence="2" id="KW-0732">Signal</keyword>
<feature type="transmembrane region" description="Helical" evidence="1">
    <location>
        <begin position="91"/>
        <end position="108"/>
    </location>
</feature>
<keyword evidence="1" id="KW-0472">Membrane</keyword>
<evidence type="ECO:0000256" key="2">
    <source>
        <dbReference type="SAM" id="SignalP"/>
    </source>
</evidence>
<sequence length="123" mass="13749">MDHRQCSTRSVLSVAMWILVLAFPTDLAPSDLFSCVGVGSGYRHRFHLSPVSHTLCCFVATNSFFKSTLFARSLKDVVYHQANPLSVSSEGVVFCCFLSFFSLFYRFLLFHSTDILCPAAGQH</sequence>
<feature type="chain" id="PRO_5025511095" description="Secreted protein" evidence="2">
    <location>
        <begin position="23"/>
        <end position="123"/>
    </location>
</feature>
<keyword evidence="1" id="KW-1133">Transmembrane helix</keyword>
<reference evidence="3" key="1">
    <citation type="submission" date="2020-01" db="EMBL/GenBank/DDBJ databases">
        <authorList>
            <consortium name="DOE Joint Genome Institute"/>
            <person name="Haridas S."/>
            <person name="Albert R."/>
            <person name="Binder M."/>
            <person name="Bloem J."/>
            <person name="Labutti K."/>
            <person name="Salamov A."/>
            <person name="Andreopoulos B."/>
            <person name="Baker S.E."/>
            <person name="Barry K."/>
            <person name="Bills G."/>
            <person name="Bluhm B.H."/>
            <person name="Cannon C."/>
            <person name="Castanera R."/>
            <person name="Culley D.E."/>
            <person name="Daum C."/>
            <person name="Ezra D."/>
            <person name="Gonzalez J.B."/>
            <person name="Henrissat B."/>
            <person name="Kuo A."/>
            <person name="Liang C."/>
            <person name="Lipzen A."/>
            <person name="Lutzoni F."/>
            <person name="Magnuson J."/>
            <person name="Mondo S."/>
            <person name="Nolan M."/>
            <person name="Ohm R."/>
            <person name="Pangilinan J."/>
            <person name="Park H.-J."/>
            <person name="Ramirez L."/>
            <person name="Alfaro M."/>
            <person name="Sun H."/>
            <person name="Tritt A."/>
            <person name="Yoshinaga Y."/>
            <person name="Zwiers L.-H."/>
            <person name="Turgeon B.G."/>
            <person name="Goodwin S.B."/>
            <person name="Spatafora J.W."/>
            <person name="Crous P.W."/>
            <person name="Grigoriev I.V."/>
        </authorList>
    </citation>
    <scope>NUCLEOTIDE SEQUENCE</scope>
    <source>
        <strain evidence="3">P77</strain>
    </source>
</reference>
<feature type="signal peptide" evidence="2">
    <location>
        <begin position="1"/>
        <end position="22"/>
    </location>
</feature>
<protein>
    <recommendedName>
        <fullName evidence="5">Secreted protein</fullName>
    </recommendedName>
</protein>
<dbReference type="EMBL" id="ML975245">
    <property type="protein sequence ID" value="KAF1839430.1"/>
    <property type="molecule type" value="Genomic_DNA"/>
</dbReference>
<dbReference type="AlphaFoldDB" id="A0A6A5KTC1"/>